<evidence type="ECO:0000313" key="2">
    <source>
        <dbReference type="Proteomes" id="UP000272888"/>
    </source>
</evidence>
<evidence type="ECO:0008006" key="3">
    <source>
        <dbReference type="Google" id="ProtNLM"/>
    </source>
</evidence>
<dbReference type="EMBL" id="RAWB01000819">
    <property type="protein sequence ID" value="RKH38946.1"/>
    <property type="molecule type" value="Genomic_DNA"/>
</dbReference>
<evidence type="ECO:0000313" key="1">
    <source>
        <dbReference type="EMBL" id="RKH38946.1"/>
    </source>
</evidence>
<accession>A0A3A8N3W2</accession>
<name>A0A3A8N3W2_9BACT</name>
<gene>
    <name evidence="1" type="ORF">D7V93_40690</name>
</gene>
<dbReference type="AlphaFoldDB" id="A0A3A8N3W2"/>
<reference evidence="2" key="1">
    <citation type="submission" date="2018-09" db="EMBL/GenBank/DDBJ databases">
        <authorList>
            <person name="Livingstone P.G."/>
            <person name="Whitworth D.E."/>
        </authorList>
    </citation>
    <scope>NUCLEOTIDE SEQUENCE [LARGE SCALE GENOMIC DNA]</scope>
    <source>
        <strain evidence="2">CA051B</strain>
    </source>
</reference>
<dbReference type="RefSeq" id="WP_120648378.1">
    <property type="nucleotide sequence ID" value="NZ_RAWB01000819.1"/>
</dbReference>
<dbReference type="PROSITE" id="PS51257">
    <property type="entry name" value="PROKAR_LIPOPROTEIN"/>
    <property type="match status" value="1"/>
</dbReference>
<dbReference type="Proteomes" id="UP000272888">
    <property type="component" value="Unassembled WGS sequence"/>
</dbReference>
<sequence length="254" mass="27685">MTRSSSRPSSLLLVPLLAVVSAGIGAGCASATRMSPEDRASLDRALTGPDADQYLRVSAYLTPFFGDGSKRLLTPYPPEDVRLLDDTSGKPISPGAIQATVPAGARVRITKVEFPTAWVVTERLLYTPRSWPWVYLTVEGAPPGEQVVLVLPPNLDRPADFRTELEKTLSPRSLTDQLDGFSATVKEAVRTKKLVADMPADAVRMAWGPPETVRRTLEGTAKNEEWRYAGERRKAFLTDGRLVRAEEAGNAVLP</sequence>
<protein>
    <recommendedName>
        <fullName evidence="3">Lipoprotein</fullName>
    </recommendedName>
</protein>
<comment type="caution">
    <text evidence="1">The sequence shown here is derived from an EMBL/GenBank/DDBJ whole genome shotgun (WGS) entry which is preliminary data.</text>
</comment>
<keyword evidence="2" id="KW-1185">Reference proteome</keyword>
<proteinExistence type="predicted"/>
<organism evidence="1 2">
    <name type="scientific">Corallococcus llansteffanensis</name>
    <dbReference type="NCBI Taxonomy" id="2316731"/>
    <lineage>
        <taxon>Bacteria</taxon>
        <taxon>Pseudomonadati</taxon>
        <taxon>Myxococcota</taxon>
        <taxon>Myxococcia</taxon>
        <taxon>Myxococcales</taxon>
        <taxon>Cystobacterineae</taxon>
        <taxon>Myxococcaceae</taxon>
        <taxon>Corallococcus</taxon>
    </lineage>
</organism>